<accession>A0ACC0CWD6</accession>
<proteinExistence type="predicted"/>
<organism evidence="1 2">
    <name type="scientific">Hypoxylon rubiginosum</name>
    <dbReference type="NCBI Taxonomy" id="110542"/>
    <lineage>
        <taxon>Eukaryota</taxon>
        <taxon>Fungi</taxon>
        <taxon>Dikarya</taxon>
        <taxon>Ascomycota</taxon>
        <taxon>Pezizomycotina</taxon>
        <taxon>Sordariomycetes</taxon>
        <taxon>Xylariomycetidae</taxon>
        <taxon>Xylariales</taxon>
        <taxon>Hypoxylaceae</taxon>
        <taxon>Hypoxylon</taxon>
    </lineage>
</organism>
<gene>
    <name evidence="1" type="ORF">F4821DRAFT_164740</name>
</gene>
<dbReference type="EMBL" id="MU394332">
    <property type="protein sequence ID" value="KAI6084793.1"/>
    <property type="molecule type" value="Genomic_DNA"/>
</dbReference>
<comment type="caution">
    <text evidence="1">The sequence shown here is derived from an EMBL/GenBank/DDBJ whole genome shotgun (WGS) entry which is preliminary data.</text>
</comment>
<sequence length="374" mass="41860">MSEKQSAITIQDAKGTLAIVFSEATTAPERIRCSTLASTAFGKSLSAAEYLEREEYLGNLPLARGAGWRVWSLRSANDPNLVFAMCKTLHRDLLVRDIDGIISQEQGYCICSVITDSRYRGRGLASVLLKNVAEWLDGPGNAKASMLYSDIGDFYVSKGWDVLDAFQSTLTVPPPIPRARVDGLPKTRLLTRDDLPNLCERDVESLKNDFHHSKPAAGTILVTVLPTSPTISWLQSRTDFMNAKSHGKVPETKGTICESADAWMYWYHDLRHNKLIVQRAKLPKPQGDTNVDVTRALVELLLDTLEEAAKWGLQKVVIWNPSPRLRDPLKHLEKQLEIDITTEKRESSEIPCLRWHGGQKLSTTVSPNEFYGWS</sequence>
<evidence type="ECO:0000313" key="1">
    <source>
        <dbReference type="EMBL" id="KAI6084793.1"/>
    </source>
</evidence>
<dbReference type="Proteomes" id="UP001497680">
    <property type="component" value="Unassembled WGS sequence"/>
</dbReference>
<name>A0ACC0CWD6_9PEZI</name>
<keyword evidence="2" id="KW-1185">Reference proteome</keyword>
<reference evidence="1 2" key="1">
    <citation type="journal article" date="2022" name="New Phytol.">
        <title>Ecological generalism drives hyperdiversity of secondary metabolite gene clusters in xylarialean endophytes.</title>
        <authorList>
            <person name="Franco M.E.E."/>
            <person name="Wisecaver J.H."/>
            <person name="Arnold A.E."/>
            <person name="Ju Y.M."/>
            <person name="Slot J.C."/>
            <person name="Ahrendt S."/>
            <person name="Moore L.P."/>
            <person name="Eastman K.E."/>
            <person name="Scott K."/>
            <person name="Konkel Z."/>
            <person name="Mondo S.J."/>
            <person name="Kuo A."/>
            <person name="Hayes R.D."/>
            <person name="Haridas S."/>
            <person name="Andreopoulos B."/>
            <person name="Riley R."/>
            <person name="LaButti K."/>
            <person name="Pangilinan J."/>
            <person name="Lipzen A."/>
            <person name="Amirebrahimi M."/>
            <person name="Yan J."/>
            <person name="Adam C."/>
            <person name="Keymanesh K."/>
            <person name="Ng V."/>
            <person name="Louie K."/>
            <person name="Northen T."/>
            <person name="Drula E."/>
            <person name="Henrissat B."/>
            <person name="Hsieh H.M."/>
            <person name="Youens-Clark K."/>
            <person name="Lutzoni F."/>
            <person name="Miadlikowska J."/>
            <person name="Eastwood D.C."/>
            <person name="Hamelin R.C."/>
            <person name="Grigoriev I.V."/>
            <person name="U'Ren J.M."/>
        </authorList>
    </citation>
    <scope>NUCLEOTIDE SEQUENCE [LARGE SCALE GENOMIC DNA]</scope>
    <source>
        <strain evidence="1 2">ER1909</strain>
    </source>
</reference>
<protein>
    <submittedName>
        <fullName evidence="1">Uncharacterized protein</fullName>
    </submittedName>
</protein>
<evidence type="ECO:0000313" key="2">
    <source>
        <dbReference type="Proteomes" id="UP001497680"/>
    </source>
</evidence>